<dbReference type="RefSeq" id="WP_021753584.1">
    <property type="nucleotide sequence ID" value="NZ_KI271873.1"/>
</dbReference>
<keyword evidence="2" id="KW-1185">Reference proteome</keyword>
<gene>
    <name evidence="1" type="ORF">HMPREF1983_00928</name>
</gene>
<dbReference type="EMBL" id="AWVP01000059">
    <property type="protein sequence ID" value="ERK57825.1"/>
    <property type="molecule type" value="Genomic_DNA"/>
</dbReference>
<dbReference type="PATRIC" id="fig|1321820.3.peg.902"/>
<dbReference type="HOGENOM" id="CLU_2156998_0_0_9"/>
<sequence length="111" mass="13140">MIEIIVKKYLSEVLEIPVVFEYQSNLPKRYILLEKTSGNRDNFLNSSTIAIQSYAESLYEAAKLNEKIKNLMYDLITVDEVSRVSLNSDYNYTDTETKNYRYQAVFDIYYY</sequence>
<dbReference type="Proteomes" id="UP000016637">
    <property type="component" value="Unassembled WGS sequence"/>
</dbReference>
<name>U2Q4X2_9BACL</name>
<accession>U2Q4X2</accession>
<evidence type="ECO:0000313" key="2">
    <source>
        <dbReference type="Proteomes" id="UP000016637"/>
    </source>
</evidence>
<dbReference type="eggNOG" id="ENOG5032VIH">
    <property type="taxonomic scope" value="Bacteria"/>
</dbReference>
<proteinExistence type="predicted"/>
<evidence type="ECO:0008006" key="3">
    <source>
        <dbReference type="Google" id="ProtNLM"/>
    </source>
</evidence>
<protein>
    <recommendedName>
        <fullName evidence="3">Phage protein</fullName>
    </recommendedName>
</protein>
<comment type="caution">
    <text evidence="1">The sequence shown here is derived from an EMBL/GenBank/DDBJ whole genome shotgun (WGS) entry which is preliminary data.</text>
</comment>
<evidence type="ECO:0000313" key="1">
    <source>
        <dbReference type="EMBL" id="ERK57825.1"/>
    </source>
</evidence>
<organism evidence="1 2">
    <name type="scientific">Gemella bergeri ATCC 700627</name>
    <dbReference type="NCBI Taxonomy" id="1321820"/>
    <lineage>
        <taxon>Bacteria</taxon>
        <taxon>Bacillati</taxon>
        <taxon>Bacillota</taxon>
        <taxon>Bacilli</taxon>
        <taxon>Bacillales</taxon>
        <taxon>Gemellaceae</taxon>
        <taxon>Gemella</taxon>
    </lineage>
</organism>
<reference evidence="1 2" key="1">
    <citation type="submission" date="2013-08" db="EMBL/GenBank/DDBJ databases">
        <authorList>
            <person name="Weinstock G."/>
            <person name="Sodergren E."/>
            <person name="Wylie T."/>
            <person name="Fulton L."/>
            <person name="Fulton R."/>
            <person name="Fronick C."/>
            <person name="O'Laughlin M."/>
            <person name="Godfrey J."/>
            <person name="Miner T."/>
            <person name="Herter B."/>
            <person name="Appelbaum E."/>
            <person name="Cordes M."/>
            <person name="Lek S."/>
            <person name="Wollam A."/>
            <person name="Pepin K.H."/>
            <person name="Palsikar V.B."/>
            <person name="Mitreva M."/>
            <person name="Wilson R.K."/>
        </authorList>
    </citation>
    <scope>NUCLEOTIDE SEQUENCE [LARGE SCALE GENOMIC DNA]</scope>
    <source>
        <strain evidence="1 2">ATCC 700627</strain>
    </source>
</reference>
<dbReference type="AlphaFoldDB" id="U2Q4X2"/>